<keyword evidence="1" id="KW-0812">Transmembrane</keyword>
<keyword evidence="1" id="KW-0472">Membrane</keyword>
<dbReference type="AlphaFoldDB" id="A0A2D3VEG0"/>
<keyword evidence="3" id="KW-1185">Reference proteome</keyword>
<reference evidence="2 3" key="1">
    <citation type="submission" date="2016-03" db="EMBL/GenBank/DDBJ databases">
        <authorList>
            <person name="Ploux O."/>
        </authorList>
    </citation>
    <scope>NUCLEOTIDE SEQUENCE [LARGE SCALE GENOMIC DNA]</scope>
    <source>
        <strain evidence="2 3">URUG2</strain>
    </source>
</reference>
<dbReference type="GeneID" id="35601132"/>
<evidence type="ECO:0000313" key="3">
    <source>
        <dbReference type="Proteomes" id="UP000225277"/>
    </source>
</evidence>
<name>A0A2D3VEG0_9PEZI</name>
<proteinExistence type="predicted"/>
<protein>
    <submittedName>
        <fullName evidence="2">Uncharacterized protein</fullName>
    </submittedName>
</protein>
<evidence type="ECO:0000313" key="2">
    <source>
        <dbReference type="EMBL" id="CZT20129.1"/>
    </source>
</evidence>
<dbReference type="EMBL" id="FJUY01000008">
    <property type="protein sequence ID" value="CZT20129.1"/>
    <property type="molecule type" value="Genomic_DNA"/>
</dbReference>
<gene>
    <name evidence="2" type="ORF">RCC_05986</name>
</gene>
<feature type="transmembrane region" description="Helical" evidence="1">
    <location>
        <begin position="20"/>
        <end position="38"/>
    </location>
</feature>
<organism evidence="2 3">
    <name type="scientific">Ramularia collo-cygni</name>
    <dbReference type="NCBI Taxonomy" id="112498"/>
    <lineage>
        <taxon>Eukaryota</taxon>
        <taxon>Fungi</taxon>
        <taxon>Dikarya</taxon>
        <taxon>Ascomycota</taxon>
        <taxon>Pezizomycotina</taxon>
        <taxon>Dothideomycetes</taxon>
        <taxon>Dothideomycetidae</taxon>
        <taxon>Mycosphaerellales</taxon>
        <taxon>Mycosphaerellaceae</taxon>
        <taxon>Ramularia</taxon>
    </lineage>
</organism>
<evidence type="ECO:0000256" key="1">
    <source>
        <dbReference type="SAM" id="Phobius"/>
    </source>
</evidence>
<dbReference type="RefSeq" id="XP_023627018.1">
    <property type="nucleotide sequence ID" value="XM_023771250.1"/>
</dbReference>
<accession>A0A2D3VEG0</accession>
<keyword evidence="1" id="KW-1133">Transmembrane helix</keyword>
<sequence>MHPPSDTGLCHACMLEEQIHGMAALVWATSFMLAFHIGSRQDMRAVTAAVFGGMQPNGRLLRACFGGNRSCEGRRVGALKRAFLKPVGMSTWVRIAWLQPSGGLWSLVADHLSRLNDRVAVLKRESDGTEIVRHPRRPKKPL</sequence>
<dbReference type="Proteomes" id="UP000225277">
    <property type="component" value="Unassembled WGS sequence"/>
</dbReference>